<organism evidence="2 3">
    <name type="scientific">Ravibacter arvi</name>
    <dbReference type="NCBI Taxonomy" id="2051041"/>
    <lineage>
        <taxon>Bacteria</taxon>
        <taxon>Pseudomonadati</taxon>
        <taxon>Bacteroidota</taxon>
        <taxon>Cytophagia</taxon>
        <taxon>Cytophagales</taxon>
        <taxon>Spirosomataceae</taxon>
        <taxon>Ravibacter</taxon>
    </lineage>
</organism>
<keyword evidence="3" id="KW-1185">Reference proteome</keyword>
<dbReference type="InterPro" id="IPR025345">
    <property type="entry name" value="DUF4249"/>
</dbReference>
<dbReference type="RefSeq" id="WP_345027193.1">
    <property type="nucleotide sequence ID" value="NZ_BAABEY010000012.1"/>
</dbReference>
<evidence type="ECO:0000256" key="1">
    <source>
        <dbReference type="SAM" id="SignalP"/>
    </source>
</evidence>
<dbReference type="PROSITE" id="PS51257">
    <property type="entry name" value="PROKAR_LIPOPROTEIN"/>
    <property type="match status" value="1"/>
</dbReference>
<dbReference type="EMBL" id="BAABEY010000012">
    <property type="protein sequence ID" value="GAA4435327.1"/>
    <property type="molecule type" value="Genomic_DNA"/>
</dbReference>
<evidence type="ECO:0000313" key="3">
    <source>
        <dbReference type="Proteomes" id="UP001501508"/>
    </source>
</evidence>
<name>A0ABP8LTH3_9BACT</name>
<keyword evidence="1" id="KW-0732">Signal</keyword>
<proteinExistence type="predicted"/>
<sequence>MKRHPILLTIFLILAGISACIDPFNPPEVNNSDRYLVYDGYLQANGTDTSWITLSRTQRLQETFKPMPEIAASVSVHSASGQAYTFLPDPVQPGVYYLPPADFNRAEPYRLSIKLRDGKTYESSEQHLLISPDIDSISYEIKGNDGVQVYAHTHDPAGKTLFYKWTYDETWEYAAPMVSMLEVIDKKIVPREISVFKCWDDFRATNINVFTTATLSKDVVRFQPIVYIPISTNKLYWKYSINVKQQALSREGFDYWTEIARNTETNGSIFDPFPSQVSGNITCVTDPKEKVFGYFTGGVTKSERIFITEALGRSPVCFGVDTMSGRDVLNSTMLISNQLPFPDGRYIVAPGNCLDCRTQGGTLNRPSFWR</sequence>
<protein>
    <submittedName>
        <fullName evidence="2">DUF4249 domain-containing protein</fullName>
    </submittedName>
</protein>
<feature type="signal peptide" evidence="1">
    <location>
        <begin position="1"/>
        <end position="21"/>
    </location>
</feature>
<evidence type="ECO:0000313" key="2">
    <source>
        <dbReference type="EMBL" id="GAA4435327.1"/>
    </source>
</evidence>
<accession>A0ABP8LTH3</accession>
<dbReference type="Proteomes" id="UP001501508">
    <property type="component" value="Unassembled WGS sequence"/>
</dbReference>
<comment type="caution">
    <text evidence="2">The sequence shown here is derived from an EMBL/GenBank/DDBJ whole genome shotgun (WGS) entry which is preliminary data.</text>
</comment>
<feature type="chain" id="PRO_5047164365" evidence="1">
    <location>
        <begin position="22"/>
        <end position="370"/>
    </location>
</feature>
<reference evidence="3" key="1">
    <citation type="journal article" date="2019" name="Int. J. Syst. Evol. Microbiol.">
        <title>The Global Catalogue of Microorganisms (GCM) 10K type strain sequencing project: providing services to taxonomists for standard genome sequencing and annotation.</title>
        <authorList>
            <consortium name="The Broad Institute Genomics Platform"/>
            <consortium name="The Broad Institute Genome Sequencing Center for Infectious Disease"/>
            <person name="Wu L."/>
            <person name="Ma J."/>
        </authorList>
    </citation>
    <scope>NUCLEOTIDE SEQUENCE [LARGE SCALE GENOMIC DNA]</scope>
    <source>
        <strain evidence="3">JCM 31920</strain>
    </source>
</reference>
<gene>
    <name evidence="2" type="ORF">GCM10023091_11560</name>
</gene>
<dbReference type="Pfam" id="PF14054">
    <property type="entry name" value="DUF4249"/>
    <property type="match status" value="1"/>
</dbReference>